<proteinExistence type="predicted"/>
<name>A0A9P1IGP7_9PELO</name>
<dbReference type="Proteomes" id="UP001152747">
    <property type="component" value="Unassembled WGS sequence"/>
</dbReference>
<reference evidence="1" key="1">
    <citation type="submission" date="2022-11" db="EMBL/GenBank/DDBJ databases">
        <authorList>
            <person name="Kikuchi T."/>
        </authorList>
    </citation>
    <scope>NUCLEOTIDE SEQUENCE</scope>
    <source>
        <strain evidence="1">PS1010</strain>
    </source>
</reference>
<protein>
    <submittedName>
        <fullName evidence="1">Uncharacterized protein</fullName>
    </submittedName>
</protein>
<evidence type="ECO:0000313" key="1">
    <source>
        <dbReference type="EMBL" id="CAI5444238.1"/>
    </source>
</evidence>
<dbReference type="EMBL" id="CANHGI010000003">
    <property type="protein sequence ID" value="CAI5444238.1"/>
    <property type="molecule type" value="Genomic_DNA"/>
</dbReference>
<comment type="caution">
    <text evidence="1">The sequence shown here is derived from an EMBL/GenBank/DDBJ whole genome shotgun (WGS) entry which is preliminary data.</text>
</comment>
<evidence type="ECO:0000313" key="2">
    <source>
        <dbReference type="Proteomes" id="UP001152747"/>
    </source>
</evidence>
<dbReference type="AlphaFoldDB" id="A0A9P1IGP7"/>
<keyword evidence="2" id="KW-1185">Reference proteome</keyword>
<sequence length="282" mass="32012">MSPIKSGTSYWFWVQGGNLESAKISISLVESEEKIEFFSKFDKKKQNIVVLYCVPHCEGQNLSIKIDFGKHQFSTLLAINDSQEDNEENSTMDRTIRELQSDPLWKNHSSDLPRISSFNCQNVTTSTQLRKCASWYDPSDRSSIKGRGVMSAIKSSTPYWFWVQSGDLESARISISLVESEQKIEFFSKFDKKKQNIVVLYCVPHCEGQNLSIKIDFGKNQFSTSLAINDSQEDNEQNSTMDRTIRELSQMIHNEAGNNSQGGNVFKDIKGGTGNFLLLQNE</sequence>
<organism evidence="1 2">
    <name type="scientific">Caenorhabditis angaria</name>
    <dbReference type="NCBI Taxonomy" id="860376"/>
    <lineage>
        <taxon>Eukaryota</taxon>
        <taxon>Metazoa</taxon>
        <taxon>Ecdysozoa</taxon>
        <taxon>Nematoda</taxon>
        <taxon>Chromadorea</taxon>
        <taxon>Rhabditida</taxon>
        <taxon>Rhabditina</taxon>
        <taxon>Rhabditomorpha</taxon>
        <taxon>Rhabditoidea</taxon>
        <taxon>Rhabditidae</taxon>
        <taxon>Peloderinae</taxon>
        <taxon>Caenorhabditis</taxon>
    </lineage>
</organism>
<gene>
    <name evidence="1" type="ORF">CAMP_LOCUS6875</name>
</gene>
<accession>A0A9P1IGP7</accession>